<dbReference type="Proteomes" id="UP000201838">
    <property type="component" value="Unassembled WGS sequence"/>
</dbReference>
<name>A0A238J510_9RHOB</name>
<evidence type="ECO:0000313" key="1">
    <source>
        <dbReference type="EMBL" id="SMX25746.1"/>
    </source>
</evidence>
<sequence length="40" mass="4530">MPSFAALCTNDRYADEPAIDHIRLSVKLLAHLQSGRARYE</sequence>
<dbReference type="AlphaFoldDB" id="A0A238J510"/>
<organism evidence="1 2">
    <name type="scientific">Boseongicola aestuarii</name>
    <dbReference type="NCBI Taxonomy" id="1470561"/>
    <lineage>
        <taxon>Bacteria</taxon>
        <taxon>Pseudomonadati</taxon>
        <taxon>Pseudomonadota</taxon>
        <taxon>Alphaproteobacteria</taxon>
        <taxon>Rhodobacterales</taxon>
        <taxon>Paracoccaceae</taxon>
        <taxon>Boseongicola</taxon>
    </lineage>
</organism>
<dbReference type="EMBL" id="FXXQ01000026">
    <property type="protein sequence ID" value="SMX25746.1"/>
    <property type="molecule type" value="Genomic_DNA"/>
</dbReference>
<reference evidence="1 2" key="1">
    <citation type="submission" date="2017-05" db="EMBL/GenBank/DDBJ databases">
        <authorList>
            <person name="Song R."/>
            <person name="Chenine A.L."/>
            <person name="Ruprecht R.M."/>
        </authorList>
    </citation>
    <scope>NUCLEOTIDE SEQUENCE [LARGE SCALE GENOMIC DNA]</scope>
    <source>
        <strain evidence="1 2">CECT 8489</strain>
    </source>
</reference>
<evidence type="ECO:0000313" key="2">
    <source>
        <dbReference type="Proteomes" id="UP000201838"/>
    </source>
</evidence>
<gene>
    <name evidence="1" type="ORF">BOA8489_03890</name>
</gene>
<accession>A0A238J510</accession>
<protein>
    <submittedName>
        <fullName evidence="1">Uncharacterized protein</fullName>
    </submittedName>
</protein>
<proteinExistence type="predicted"/>
<keyword evidence="2" id="KW-1185">Reference proteome</keyword>